<evidence type="ECO:0000256" key="1">
    <source>
        <dbReference type="SAM" id="SignalP"/>
    </source>
</evidence>
<feature type="signal peptide" evidence="1">
    <location>
        <begin position="1"/>
        <end position="19"/>
    </location>
</feature>
<dbReference type="PANTHER" id="PTHR11008:SF41">
    <property type="entry name" value="RE70318P"/>
    <property type="match status" value="1"/>
</dbReference>
<organism evidence="2 3">
    <name type="scientific">Chilo suppressalis</name>
    <name type="common">Asiatic rice borer moth</name>
    <dbReference type="NCBI Taxonomy" id="168631"/>
    <lineage>
        <taxon>Eukaryota</taxon>
        <taxon>Metazoa</taxon>
        <taxon>Ecdysozoa</taxon>
        <taxon>Arthropoda</taxon>
        <taxon>Hexapoda</taxon>
        <taxon>Insecta</taxon>
        <taxon>Pterygota</taxon>
        <taxon>Neoptera</taxon>
        <taxon>Endopterygota</taxon>
        <taxon>Lepidoptera</taxon>
        <taxon>Glossata</taxon>
        <taxon>Ditrysia</taxon>
        <taxon>Pyraloidea</taxon>
        <taxon>Crambidae</taxon>
        <taxon>Crambinae</taxon>
        <taxon>Chilo</taxon>
    </lineage>
</organism>
<gene>
    <name evidence="2" type="ORF">CHILSU_LOCUS2923</name>
</gene>
<name>A0ABN8AUM6_CHISP</name>
<protein>
    <recommendedName>
        <fullName evidence="4">Juvenile hormone binding protein</fullName>
    </recommendedName>
</protein>
<reference evidence="2" key="1">
    <citation type="submission" date="2021-12" db="EMBL/GenBank/DDBJ databases">
        <authorList>
            <person name="King R."/>
        </authorList>
    </citation>
    <scope>NUCLEOTIDE SEQUENCE</scope>
</reference>
<dbReference type="PANTHER" id="PTHR11008">
    <property type="entry name" value="PROTEIN TAKEOUT-LIKE PROTEIN"/>
    <property type="match status" value="1"/>
</dbReference>
<dbReference type="EMBL" id="OU963908">
    <property type="protein sequence ID" value="CAH0399760.1"/>
    <property type="molecule type" value="Genomic_DNA"/>
</dbReference>
<evidence type="ECO:0000313" key="3">
    <source>
        <dbReference type="Proteomes" id="UP001153292"/>
    </source>
</evidence>
<proteinExistence type="predicted"/>
<dbReference type="Gene3D" id="3.15.10.30">
    <property type="entry name" value="Haemolymph juvenile hormone binding protein"/>
    <property type="match status" value="1"/>
</dbReference>
<dbReference type="Proteomes" id="UP001153292">
    <property type="component" value="Chromosome 15"/>
</dbReference>
<dbReference type="SMART" id="SM00700">
    <property type="entry name" value="JHBP"/>
    <property type="match status" value="1"/>
</dbReference>
<dbReference type="InterPro" id="IPR038606">
    <property type="entry name" value="To_sf"/>
</dbReference>
<accession>A0ABN8AUM6</accession>
<sequence length="242" mass="26987">MGVLIKFLLVFVFFKCAFCEEALLHPCNPSDMECLNKATESFMSKTSVGIPEYGIKRLEPMELKHVEYADPASDLIFHFKNITITGLKDQKISDFKMDTTAKSVVLQTRMDLNFASDLTIEMKEATKLLSGTYKAKATTLMTTKYTYNLKPNSEGVEFFEVGPETITCQAIGVPEVTLDPQFTDTIANDPDAVARRADYEKRSTEIRQKSLCVIAAEAYGTVVGNIRAAAKVLPKTAFFKDM</sequence>
<dbReference type="InterPro" id="IPR010562">
    <property type="entry name" value="Haemolymph_juvenile_hormone-bd"/>
</dbReference>
<keyword evidence="3" id="KW-1185">Reference proteome</keyword>
<evidence type="ECO:0000313" key="2">
    <source>
        <dbReference type="EMBL" id="CAH0399760.1"/>
    </source>
</evidence>
<keyword evidence="1" id="KW-0732">Signal</keyword>
<dbReference type="Pfam" id="PF06585">
    <property type="entry name" value="JHBP"/>
    <property type="match status" value="1"/>
</dbReference>
<feature type="chain" id="PRO_5045083978" description="Juvenile hormone binding protein" evidence="1">
    <location>
        <begin position="20"/>
        <end position="242"/>
    </location>
</feature>
<evidence type="ECO:0008006" key="4">
    <source>
        <dbReference type="Google" id="ProtNLM"/>
    </source>
</evidence>